<evidence type="ECO:0008006" key="4">
    <source>
        <dbReference type="Google" id="ProtNLM"/>
    </source>
</evidence>
<name>A0A543HX47_9MICO</name>
<gene>
    <name evidence="2" type="ORF">FBY41_2989</name>
</gene>
<comment type="caution">
    <text evidence="2">The sequence shown here is derived from an EMBL/GenBank/DDBJ whole genome shotgun (WGS) entry which is preliminary data.</text>
</comment>
<dbReference type="AlphaFoldDB" id="A0A543HX47"/>
<accession>A0A543HX47</accession>
<proteinExistence type="predicted"/>
<sequence>MSEKVKIPPTPPGTGPAGRRLWRSVLSDYELAEHELQLLARACRVADTCSSLQATVDTDGPLTTSRLGEQRAHPALVELRQQSALLARLIVALRVPIGEQEMDTQRTRRRATRGVYRLGSAS</sequence>
<organism evidence="2 3">
    <name type="scientific">Humibacillus xanthopallidus</name>
    <dbReference type="NCBI Taxonomy" id="412689"/>
    <lineage>
        <taxon>Bacteria</taxon>
        <taxon>Bacillati</taxon>
        <taxon>Actinomycetota</taxon>
        <taxon>Actinomycetes</taxon>
        <taxon>Micrococcales</taxon>
        <taxon>Intrasporangiaceae</taxon>
        <taxon>Humibacillus</taxon>
    </lineage>
</organism>
<dbReference type="OrthoDB" id="3405462at2"/>
<evidence type="ECO:0000256" key="1">
    <source>
        <dbReference type="SAM" id="MobiDB-lite"/>
    </source>
</evidence>
<dbReference type="EMBL" id="VFPM01000002">
    <property type="protein sequence ID" value="TQM62944.1"/>
    <property type="molecule type" value="Genomic_DNA"/>
</dbReference>
<evidence type="ECO:0000313" key="2">
    <source>
        <dbReference type="EMBL" id="TQM62944.1"/>
    </source>
</evidence>
<evidence type="ECO:0000313" key="3">
    <source>
        <dbReference type="Proteomes" id="UP000316747"/>
    </source>
</evidence>
<dbReference type="Proteomes" id="UP000316747">
    <property type="component" value="Unassembled WGS sequence"/>
</dbReference>
<keyword evidence="3" id="KW-1185">Reference proteome</keyword>
<reference evidence="2 3" key="1">
    <citation type="submission" date="2019-06" db="EMBL/GenBank/DDBJ databases">
        <title>Genome sequencing of plant associated microbes to promote plant fitness in Sorghum bicolor and Oryza sativa.</title>
        <authorList>
            <person name="Coleman-Derr D."/>
        </authorList>
    </citation>
    <scope>NUCLEOTIDE SEQUENCE [LARGE SCALE GENOMIC DNA]</scope>
    <source>
        <strain evidence="2 3">KV-663</strain>
    </source>
</reference>
<protein>
    <recommendedName>
        <fullName evidence="4">Terminase small subunit</fullName>
    </recommendedName>
</protein>
<feature type="region of interest" description="Disordered" evidence="1">
    <location>
        <begin position="101"/>
        <end position="122"/>
    </location>
</feature>